<evidence type="ECO:0000256" key="2">
    <source>
        <dbReference type="SAM" id="Coils"/>
    </source>
</evidence>
<reference evidence="5" key="1">
    <citation type="submission" date="2016-06" db="UniProtKB">
        <authorList>
            <consortium name="WormBaseParasite"/>
        </authorList>
    </citation>
    <scope>IDENTIFICATION</scope>
</reference>
<dbReference type="OrthoDB" id="9451547at2759"/>
<dbReference type="EMBL" id="UZAN01066202">
    <property type="protein sequence ID" value="VDP94121.1"/>
    <property type="molecule type" value="Genomic_DNA"/>
</dbReference>
<dbReference type="WBParaSite" id="ECPE_0001689101-mRNA-1">
    <property type="protein sequence ID" value="ECPE_0001689101-mRNA-1"/>
    <property type="gene ID" value="ECPE_0001689101"/>
</dbReference>
<dbReference type="PANTHER" id="PTHR32123:SF13">
    <property type="entry name" value="BICAUDAL D-RELATED PROTEIN HOMOLOG"/>
    <property type="match status" value="1"/>
</dbReference>
<evidence type="ECO:0000313" key="5">
    <source>
        <dbReference type="WBParaSite" id="ECPE_0001689101-mRNA-1"/>
    </source>
</evidence>
<organism evidence="5">
    <name type="scientific">Echinostoma caproni</name>
    <dbReference type="NCBI Taxonomy" id="27848"/>
    <lineage>
        <taxon>Eukaryota</taxon>
        <taxon>Metazoa</taxon>
        <taxon>Spiralia</taxon>
        <taxon>Lophotrochozoa</taxon>
        <taxon>Platyhelminthes</taxon>
        <taxon>Trematoda</taxon>
        <taxon>Digenea</taxon>
        <taxon>Plagiorchiida</taxon>
        <taxon>Echinostomata</taxon>
        <taxon>Echinostomatoidea</taxon>
        <taxon>Echinostomatidae</taxon>
        <taxon>Echinostoma</taxon>
    </lineage>
</organism>
<dbReference type="AlphaFoldDB" id="A0A183BCB3"/>
<name>A0A183BCB3_9TREM</name>
<sequence length="340" mass="39523">MSELEARQNDLAFAAQLGQSLLEANEVLRRENAEILESFQQKIYELENERNMLRMRLDTVEHDYDNQIKELQTDIVSMRLDVRKQRQMYQQLEMEKAAVVGDLTQENQKLSRKLQESSENENRLKEELKSIRTQCAQRKTSIQDHFHTLDSLRVEITSLREEKANLESKLAAITEERDNLFVSLADSYRKINVMEQKETEQTARIKSQDAAIANLQAQATNLQEDIKSLTTRQSKNVDQMSSSRVTETRPHRSLLAELAEQRLELLSGVVSYDHIILCWNHIAVYLWRAYCFSYGVNPQGHGSCRSPDEDDVYQFSSLAVKKIFNKPEQTTLRPDKFIHV</sequence>
<evidence type="ECO:0000256" key="1">
    <source>
        <dbReference type="ARBA" id="ARBA00023054"/>
    </source>
</evidence>
<accession>A0A183BCB3</accession>
<dbReference type="Proteomes" id="UP000272942">
    <property type="component" value="Unassembled WGS sequence"/>
</dbReference>
<protein>
    <submittedName>
        <fullName evidence="5">HAP1 N-terminal domain-containing protein</fullName>
    </submittedName>
</protein>
<proteinExistence type="predicted"/>
<gene>
    <name evidence="3" type="ORF">ECPE_LOCUS16848</name>
</gene>
<feature type="coiled-coil region" evidence="2">
    <location>
        <begin position="36"/>
        <end position="179"/>
    </location>
</feature>
<dbReference type="Gene3D" id="1.10.287.1490">
    <property type="match status" value="1"/>
</dbReference>
<evidence type="ECO:0000313" key="4">
    <source>
        <dbReference type="Proteomes" id="UP000272942"/>
    </source>
</evidence>
<reference evidence="3 4" key="2">
    <citation type="submission" date="2018-11" db="EMBL/GenBank/DDBJ databases">
        <authorList>
            <consortium name="Pathogen Informatics"/>
        </authorList>
    </citation>
    <scope>NUCLEOTIDE SEQUENCE [LARGE SCALE GENOMIC DNA]</scope>
    <source>
        <strain evidence="3 4">Egypt</strain>
    </source>
</reference>
<dbReference type="InterPro" id="IPR051149">
    <property type="entry name" value="Spindly/BICDR_Dynein_Adapter"/>
</dbReference>
<keyword evidence="1 2" id="KW-0175">Coiled coil</keyword>
<dbReference type="PANTHER" id="PTHR32123">
    <property type="entry name" value="BICD FAMILY-LIKE CARGO ADAPTER"/>
    <property type="match status" value="1"/>
</dbReference>
<feature type="coiled-coil region" evidence="2">
    <location>
        <begin position="205"/>
        <end position="232"/>
    </location>
</feature>
<keyword evidence="4" id="KW-1185">Reference proteome</keyword>
<evidence type="ECO:0000313" key="3">
    <source>
        <dbReference type="EMBL" id="VDP94121.1"/>
    </source>
</evidence>